<evidence type="ECO:0000256" key="8">
    <source>
        <dbReference type="ARBA" id="ARBA00023136"/>
    </source>
</evidence>
<dbReference type="Proteomes" id="UP000594220">
    <property type="component" value="Unplaced"/>
</dbReference>
<feature type="transmembrane region" description="Helical" evidence="11">
    <location>
        <begin position="607"/>
        <end position="627"/>
    </location>
</feature>
<keyword evidence="11" id="KW-0812">Transmembrane</keyword>
<evidence type="ECO:0000256" key="2">
    <source>
        <dbReference type="ARBA" id="ARBA00005895"/>
    </source>
</evidence>
<evidence type="ECO:0008006" key="14">
    <source>
        <dbReference type="Google" id="ProtNLM"/>
    </source>
</evidence>
<evidence type="ECO:0000256" key="1">
    <source>
        <dbReference type="ARBA" id="ARBA00004325"/>
    </source>
</evidence>
<evidence type="ECO:0000256" key="11">
    <source>
        <dbReference type="SAM" id="Phobius"/>
    </source>
</evidence>
<keyword evidence="11" id="KW-1133">Transmembrane helix</keyword>
<gene>
    <name evidence="12" type="primary">MTNAP1</name>
</gene>
<feature type="region of interest" description="Disordered" evidence="10">
    <location>
        <begin position="259"/>
        <end position="279"/>
    </location>
</feature>
<keyword evidence="9" id="KW-0066">ATP synthesis</keyword>
<proteinExistence type="inferred from homology"/>
<feature type="region of interest" description="Disordered" evidence="10">
    <location>
        <begin position="74"/>
        <end position="133"/>
    </location>
</feature>
<feature type="compositionally biased region" description="Polar residues" evidence="10">
    <location>
        <begin position="78"/>
        <end position="89"/>
    </location>
</feature>
<dbReference type="GO" id="GO:1902600">
    <property type="term" value="P:proton transmembrane transport"/>
    <property type="evidence" value="ECO:0007669"/>
    <property type="project" value="UniProtKB-KW"/>
</dbReference>
<evidence type="ECO:0000256" key="9">
    <source>
        <dbReference type="ARBA" id="ARBA00023310"/>
    </source>
</evidence>
<dbReference type="Pfam" id="PF10206">
    <property type="entry name" value="WRW"/>
    <property type="match status" value="1"/>
</dbReference>
<evidence type="ECO:0000256" key="3">
    <source>
        <dbReference type="ARBA" id="ARBA00022448"/>
    </source>
</evidence>
<feature type="compositionally biased region" description="Basic and acidic residues" evidence="10">
    <location>
        <begin position="119"/>
        <end position="133"/>
    </location>
</feature>
<dbReference type="GeneTree" id="ENSGT00940000167489"/>
<evidence type="ECO:0000313" key="13">
    <source>
        <dbReference type="Proteomes" id="UP000594220"/>
    </source>
</evidence>
<dbReference type="Ensembl" id="ENSCPRT00005031113.1">
    <property type="protein sequence ID" value="ENSCPRP00005026616.1"/>
    <property type="gene ID" value="ENSCPRG00005018472.1"/>
</dbReference>
<evidence type="ECO:0000256" key="4">
    <source>
        <dbReference type="ARBA" id="ARBA00022547"/>
    </source>
</evidence>
<comment type="subcellular location">
    <subcellularLocation>
        <location evidence="1">Mitochondrion membrane</location>
    </subcellularLocation>
</comment>
<dbReference type="GO" id="GO:0045259">
    <property type="term" value="C:proton-transporting ATP synthase complex"/>
    <property type="evidence" value="ECO:0007669"/>
    <property type="project" value="UniProtKB-KW"/>
</dbReference>
<feature type="compositionally biased region" description="Basic residues" evidence="10">
    <location>
        <begin position="99"/>
        <end position="112"/>
    </location>
</feature>
<keyword evidence="6" id="KW-0406">Ion transport</keyword>
<dbReference type="GO" id="GO:0006754">
    <property type="term" value="P:ATP biosynthetic process"/>
    <property type="evidence" value="ECO:0007669"/>
    <property type="project" value="UniProtKB-KW"/>
</dbReference>
<dbReference type="PANTHER" id="PTHR16270:SF5">
    <property type="entry name" value="HYPOTHETICAL LOC287798"/>
    <property type="match status" value="1"/>
</dbReference>
<accession>A0A7M4FN34</accession>
<keyword evidence="3" id="KW-0813">Transport</keyword>
<evidence type="ECO:0000313" key="12">
    <source>
        <dbReference type="Ensembl" id="ENSCPRP00005026616.1"/>
    </source>
</evidence>
<evidence type="ECO:0000256" key="7">
    <source>
        <dbReference type="ARBA" id="ARBA00023128"/>
    </source>
</evidence>
<dbReference type="OMA" id="VHTGWIR"/>
<evidence type="ECO:0000256" key="10">
    <source>
        <dbReference type="SAM" id="MobiDB-lite"/>
    </source>
</evidence>
<reference evidence="12" key="2">
    <citation type="submission" date="2025-09" db="UniProtKB">
        <authorList>
            <consortium name="Ensembl"/>
        </authorList>
    </citation>
    <scope>IDENTIFICATION</scope>
</reference>
<keyword evidence="8 11" id="KW-0472">Membrane</keyword>
<keyword evidence="5" id="KW-0375">Hydrogen ion transport</keyword>
<organism evidence="12 13">
    <name type="scientific">Crocodylus porosus</name>
    <name type="common">Saltwater crocodile</name>
    <name type="synonym">Estuarine crocodile</name>
    <dbReference type="NCBI Taxonomy" id="8502"/>
    <lineage>
        <taxon>Eukaryota</taxon>
        <taxon>Metazoa</taxon>
        <taxon>Chordata</taxon>
        <taxon>Craniata</taxon>
        <taxon>Vertebrata</taxon>
        <taxon>Euteleostomi</taxon>
        <taxon>Archelosauria</taxon>
        <taxon>Archosauria</taxon>
        <taxon>Crocodylia</taxon>
        <taxon>Longirostres</taxon>
        <taxon>Crocodylidae</taxon>
        <taxon>Crocodylus</taxon>
    </lineage>
</organism>
<keyword evidence="13" id="KW-1185">Reference proteome</keyword>
<name>A0A7M4FN34_CROPO</name>
<keyword evidence="4" id="KW-0138">CF(0)</keyword>
<dbReference type="PANTHER" id="PTHR16270">
    <property type="entry name" value="HYPOTHETICAL LOC287798"/>
    <property type="match status" value="1"/>
</dbReference>
<sequence length="639" mass="70730">MALWATCLTKGKKMAKVPREKELCPYCGKAYKWLKMHLSRCKMAEDKRAPLDSRKALSADLEKGHSKPAQLLSIKQKMGQSKGQVTAAETDSKPESQKKKLGAAKNKAHSKQKPLSAAEGRKTNVLHTEKPDNNTEQLIKRTLKMTQKEKGKGTLQNKDKAHMKAAGKVPVKAQAAQELLLPQKSRSKKASGFTSSAPGKGLELAPRSQDGKSALGFPTEPVEALAPQRRAEAAPASSLAAGSKDVDALNVVIEKHQVRVPKDQKKSKPKDIKAKSSLEGEHEMESWYMDLLEPDCLASHREFILETPNTKTLIPEAAEKGALRKKRRKGDGFTALETPVLDVPVASAPQGHLGELVQQSGDEHLTRVRWVDLLGDVDPKVHISKSRPSVTGTFPSHRGEMAKNYLSCIAQLAKDKQQPARVSSSPPNTPKDTKLALKQYLLSNSQHQPLHLSQVSGSSRLEGARGLEWFPELYPSYRRLNAFRGKPLQQDVEFGEARHRLFSYKGQQDSPMQAADPHGLVPKKSFPLPGALSTASRAPLSRQEAGIAFPEASPLGPLLERRLPDVTLGELPVWLMTRDFSPRRLLNTTQTAWNSFYSRYIDLKKGGAAGISMLLAGYCVLSYCWQYEHMKADRWRKYH</sequence>
<reference evidence="12" key="1">
    <citation type="submission" date="2025-08" db="UniProtKB">
        <authorList>
            <consortium name="Ensembl"/>
        </authorList>
    </citation>
    <scope>IDENTIFICATION</scope>
</reference>
<evidence type="ECO:0000256" key="5">
    <source>
        <dbReference type="ARBA" id="ARBA00022781"/>
    </source>
</evidence>
<protein>
    <recommendedName>
        <fullName evidence="14">ATP synthase membrane subunit f</fullName>
    </recommendedName>
</protein>
<keyword evidence="7" id="KW-0496">Mitochondrion</keyword>
<dbReference type="InterPro" id="IPR037694">
    <property type="entry name" value="MTNAP1"/>
</dbReference>
<feature type="region of interest" description="Disordered" evidence="10">
    <location>
        <begin position="181"/>
        <end position="217"/>
    </location>
</feature>
<dbReference type="AlphaFoldDB" id="A0A7M4FN34"/>
<comment type="similarity">
    <text evidence="2">Belongs to the ATPase F chain family.</text>
</comment>
<dbReference type="GO" id="GO:0031966">
    <property type="term" value="C:mitochondrial membrane"/>
    <property type="evidence" value="ECO:0007669"/>
    <property type="project" value="UniProtKB-SubCell"/>
</dbReference>
<dbReference type="InterPro" id="IPR019344">
    <property type="entry name" value="F1F0-ATPsyn_F_prd"/>
</dbReference>
<evidence type="ECO:0000256" key="6">
    <source>
        <dbReference type="ARBA" id="ARBA00023065"/>
    </source>
</evidence>